<evidence type="ECO:0000313" key="2">
    <source>
        <dbReference type="Proteomes" id="UP000487757"/>
    </source>
</evidence>
<proteinExistence type="predicted"/>
<dbReference type="Proteomes" id="UP000487757">
    <property type="component" value="Unassembled WGS sequence"/>
</dbReference>
<reference evidence="1 2" key="1">
    <citation type="submission" date="2019-11" db="EMBL/GenBank/DDBJ databases">
        <title>Pedobacter petrophilus genome.</title>
        <authorList>
            <person name="Feldbauer M.J."/>
            <person name="Newman J.D."/>
        </authorList>
    </citation>
    <scope>NUCLEOTIDE SEQUENCE [LARGE SCALE GENOMIC DNA]</scope>
    <source>
        <strain evidence="1 2">LMG 29686</strain>
    </source>
</reference>
<dbReference type="AlphaFoldDB" id="A0A7K0G2Z3"/>
<dbReference type="EMBL" id="WKKH01000042">
    <property type="protein sequence ID" value="MRX78168.1"/>
    <property type="molecule type" value="Genomic_DNA"/>
</dbReference>
<protein>
    <submittedName>
        <fullName evidence="1">Uncharacterized protein</fullName>
    </submittedName>
</protein>
<comment type="caution">
    <text evidence="1">The sequence shown here is derived from an EMBL/GenBank/DDBJ whole genome shotgun (WGS) entry which is preliminary data.</text>
</comment>
<gene>
    <name evidence="1" type="ORF">GJU39_18980</name>
</gene>
<keyword evidence="2" id="KW-1185">Reference proteome</keyword>
<dbReference type="RefSeq" id="WP_154282578.1">
    <property type="nucleotide sequence ID" value="NZ_JBHUJQ010000001.1"/>
</dbReference>
<evidence type="ECO:0000313" key="1">
    <source>
        <dbReference type="EMBL" id="MRX78168.1"/>
    </source>
</evidence>
<name>A0A7K0G2Z3_9SPHI</name>
<organism evidence="1 2">
    <name type="scientific">Pedobacter petrophilus</name>
    <dbReference type="NCBI Taxonomy" id="1908241"/>
    <lineage>
        <taxon>Bacteria</taxon>
        <taxon>Pseudomonadati</taxon>
        <taxon>Bacteroidota</taxon>
        <taxon>Sphingobacteriia</taxon>
        <taxon>Sphingobacteriales</taxon>
        <taxon>Sphingobacteriaceae</taxon>
        <taxon>Pedobacter</taxon>
    </lineage>
</organism>
<sequence>MLTAISSMAQTAYFGNVPTNADKLEAFKKTTTLFTLPYADYKNIDQFEQAIKKSWTITPYKIIKPEELVNYQTSANYSFFYLDTYGEQIDTIKNLNLVYGLKMISPTLKPKQMQETTLATVTLFPDAVSTLQIILVTEEGGSKRATKSKQLGMLYNHSKFLNWSAGLLSGYLKQINDGLLMKQTRGLDYQFYNKKRLPELVEETLYIPEYVREVFSSQPVTLVQAPAEEQYRYKFKFVTNAALDSLILSKESNIKYLVYTKRSNDKMISIYDSKDGLLIYQMFSFQAPNFSMNDLNKIKKTIKEIE</sequence>
<dbReference type="OrthoDB" id="668115at2"/>
<accession>A0A7K0G2Z3</accession>